<keyword evidence="4" id="KW-1003">Cell membrane</keyword>
<keyword evidence="5 8" id="KW-0812">Transmembrane</keyword>
<comment type="similarity">
    <text evidence="2">Belongs to the binding-protein-dependent transport system permease family. FecCD subfamily.</text>
</comment>
<evidence type="ECO:0008006" key="10">
    <source>
        <dbReference type="Google" id="ProtNLM"/>
    </source>
</evidence>
<comment type="subcellular location">
    <subcellularLocation>
        <location evidence="1">Cell membrane</location>
        <topology evidence="1">Multi-pass membrane protein</topology>
    </subcellularLocation>
</comment>
<dbReference type="InterPro" id="IPR000522">
    <property type="entry name" value="ABC_transptr_permease_BtuC"/>
</dbReference>
<dbReference type="Pfam" id="PF01032">
    <property type="entry name" value="FecCD"/>
    <property type="match status" value="1"/>
</dbReference>
<dbReference type="EMBL" id="BARU01030959">
    <property type="protein sequence ID" value="GAH69199.1"/>
    <property type="molecule type" value="Genomic_DNA"/>
</dbReference>
<keyword evidence="3" id="KW-0813">Transport</keyword>
<keyword evidence="6 8" id="KW-1133">Transmembrane helix</keyword>
<name>X1ISW5_9ZZZZ</name>
<dbReference type="SUPFAM" id="SSF81345">
    <property type="entry name" value="ABC transporter involved in vitamin B12 uptake, BtuC"/>
    <property type="match status" value="1"/>
</dbReference>
<keyword evidence="7 8" id="KW-0472">Membrane</keyword>
<evidence type="ECO:0000256" key="1">
    <source>
        <dbReference type="ARBA" id="ARBA00004651"/>
    </source>
</evidence>
<dbReference type="PANTHER" id="PTHR30472">
    <property type="entry name" value="FERRIC ENTEROBACTIN TRANSPORT SYSTEM PERMEASE PROTEIN"/>
    <property type="match status" value="1"/>
</dbReference>
<evidence type="ECO:0000256" key="7">
    <source>
        <dbReference type="ARBA" id="ARBA00023136"/>
    </source>
</evidence>
<organism evidence="9">
    <name type="scientific">marine sediment metagenome</name>
    <dbReference type="NCBI Taxonomy" id="412755"/>
    <lineage>
        <taxon>unclassified sequences</taxon>
        <taxon>metagenomes</taxon>
        <taxon>ecological metagenomes</taxon>
    </lineage>
</organism>
<accession>X1ISW5</accession>
<evidence type="ECO:0000256" key="4">
    <source>
        <dbReference type="ARBA" id="ARBA00022475"/>
    </source>
</evidence>
<comment type="caution">
    <text evidence="9">The sequence shown here is derived from an EMBL/GenBank/DDBJ whole genome shotgun (WGS) entry which is preliminary data.</text>
</comment>
<evidence type="ECO:0000256" key="6">
    <source>
        <dbReference type="ARBA" id="ARBA00022989"/>
    </source>
</evidence>
<dbReference type="PANTHER" id="PTHR30472:SF25">
    <property type="entry name" value="ABC TRANSPORTER PERMEASE PROTEIN MJ0876-RELATED"/>
    <property type="match status" value="1"/>
</dbReference>
<feature type="transmembrane region" description="Helical" evidence="8">
    <location>
        <begin position="24"/>
        <end position="43"/>
    </location>
</feature>
<evidence type="ECO:0000313" key="9">
    <source>
        <dbReference type="EMBL" id="GAH69199.1"/>
    </source>
</evidence>
<dbReference type="Gene3D" id="1.10.3470.10">
    <property type="entry name" value="ABC transporter involved in vitamin B12 uptake, BtuC"/>
    <property type="match status" value="1"/>
</dbReference>
<sequence length="47" mass="4897">FLLGGAALVLCDTAARTVMFPTEIPVGVLTALIGGPLFIRLLVRSGR</sequence>
<dbReference type="AlphaFoldDB" id="X1ISW5"/>
<evidence type="ECO:0000256" key="2">
    <source>
        <dbReference type="ARBA" id="ARBA00007935"/>
    </source>
</evidence>
<dbReference type="InterPro" id="IPR037294">
    <property type="entry name" value="ABC_BtuC-like"/>
</dbReference>
<gene>
    <name evidence="9" type="ORF">S03H2_49032</name>
</gene>
<protein>
    <recommendedName>
        <fullName evidence="10">Iron ABC transporter permease</fullName>
    </recommendedName>
</protein>
<evidence type="ECO:0000256" key="5">
    <source>
        <dbReference type="ARBA" id="ARBA00022692"/>
    </source>
</evidence>
<dbReference type="GO" id="GO:0005886">
    <property type="term" value="C:plasma membrane"/>
    <property type="evidence" value="ECO:0007669"/>
    <property type="project" value="UniProtKB-SubCell"/>
</dbReference>
<evidence type="ECO:0000256" key="8">
    <source>
        <dbReference type="SAM" id="Phobius"/>
    </source>
</evidence>
<proteinExistence type="inferred from homology"/>
<feature type="non-terminal residue" evidence="9">
    <location>
        <position position="1"/>
    </location>
</feature>
<reference evidence="9" key="1">
    <citation type="journal article" date="2014" name="Front. Microbiol.">
        <title>High frequency of phylogenetically diverse reductive dehalogenase-homologous genes in deep subseafloor sedimentary metagenomes.</title>
        <authorList>
            <person name="Kawai M."/>
            <person name="Futagami T."/>
            <person name="Toyoda A."/>
            <person name="Takaki Y."/>
            <person name="Nishi S."/>
            <person name="Hori S."/>
            <person name="Arai W."/>
            <person name="Tsubouchi T."/>
            <person name="Morono Y."/>
            <person name="Uchiyama I."/>
            <person name="Ito T."/>
            <person name="Fujiyama A."/>
            <person name="Inagaki F."/>
            <person name="Takami H."/>
        </authorList>
    </citation>
    <scope>NUCLEOTIDE SEQUENCE</scope>
    <source>
        <strain evidence="9">Expedition CK06-06</strain>
    </source>
</reference>
<evidence type="ECO:0000256" key="3">
    <source>
        <dbReference type="ARBA" id="ARBA00022448"/>
    </source>
</evidence>
<dbReference type="GO" id="GO:0022857">
    <property type="term" value="F:transmembrane transporter activity"/>
    <property type="evidence" value="ECO:0007669"/>
    <property type="project" value="InterPro"/>
</dbReference>